<comment type="caution">
    <text evidence="2">The sequence shown here is derived from an EMBL/GenBank/DDBJ whole genome shotgun (WGS) entry which is preliminary data.</text>
</comment>
<gene>
    <name evidence="2" type="ORF">CBF35_02640</name>
</gene>
<dbReference type="InterPro" id="IPR036237">
    <property type="entry name" value="Xyl_isomerase-like_sf"/>
</dbReference>
<dbReference type="PANTHER" id="PTHR12110:SF53">
    <property type="entry name" value="BLR5974 PROTEIN"/>
    <property type="match status" value="1"/>
</dbReference>
<evidence type="ECO:0000313" key="2">
    <source>
        <dbReference type="EMBL" id="RST97166.1"/>
    </source>
</evidence>
<dbReference type="Proteomes" id="UP000287239">
    <property type="component" value="Unassembled WGS sequence"/>
</dbReference>
<keyword evidence="2" id="KW-0413">Isomerase</keyword>
<dbReference type="PANTHER" id="PTHR12110">
    <property type="entry name" value="HYDROXYPYRUVATE ISOMERASE"/>
    <property type="match status" value="1"/>
</dbReference>
<feature type="domain" description="Xylose isomerase-like TIM barrel" evidence="1">
    <location>
        <begin position="26"/>
        <end position="239"/>
    </location>
</feature>
<dbReference type="GO" id="GO:0016853">
    <property type="term" value="F:isomerase activity"/>
    <property type="evidence" value="ECO:0007669"/>
    <property type="project" value="UniProtKB-KW"/>
</dbReference>
<keyword evidence="3" id="KW-1185">Reference proteome</keyword>
<dbReference type="SUPFAM" id="SSF51658">
    <property type="entry name" value="Xylose isomerase-like"/>
    <property type="match status" value="1"/>
</dbReference>
<evidence type="ECO:0000259" key="1">
    <source>
        <dbReference type="Pfam" id="PF01261"/>
    </source>
</evidence>
<protein>
    <submittedName>
        <fullName evidence="2">Xylose isomerase</fullName>
    </submittedName>
</protein>
<sequence>MKLGLETESYHLFFQHGYMDIFDFIDKTVELGLDGVQINIIEDLNLDPDWGTLGSNKPEHLRSVKEKLEAHGLFCEIDMRGVEEERMLAVIEVADYLGADVIRTYINKGEFDQKKTSAAIAKIKLIEPVLRAKNIHLAIENHEEEVAEEVIAVIKAVNSPNVGCLCDIGNGMMAWEDPKKTVDLLAPYAKTTHFKDHIVIHDGDQLKVSGCPIGQGNIDTDYCFKKLVKDTKLTRINIEMCHPYVSTFKRPLGFGGVEYLGTGAFKIEKPYFDPEIVQPMGTYHPESHNLDYLLKAQAKGVEESVEYVKQLRKKYCQTIEKEEK</sequence>
<accession>A0A429ZTV4</accession>
<proteinExistence type="predicted"/>
<name>A0A429ZTV4_9ENTE</name>
<reference evidence="2 3" key="1">
    <citation type="submission" date="2017-05" db="EMBL/GenBank/DDBJ databases">
        <title>Vagococcus spp. assemblies.</title>
        <authorList>
            <person name="Gulvik C.A."/>
        </authorList>
    </citation>
    <scope>NUCLEOTIDE SEQUENCE [LARGE SCALE GENOMIC DNA]</scope>
    <source>
        <strain evidence="2 3">NCFB 2777</strain>
    </source>
</reference>
<evidence type="ECO:0000313" key="3">
    <source>
        <dbReference type="Proteomes" id="UP000287239"/>
    </source>
</evidence>
<dbReference type="RefSeq" id="WP_126778337.1">
    <property type="nucleotide sequence ID" value="NZ_NGJU01000003.1"/>
</dbReference>
<dbReference type="AlphaFoldDB" id="A0A429ZTV4"/>
<dbReference type="Gene3D" id="3.20.20.150">
    <property type="entry name" value="Divalent-metal-dependent TIM barrel enzymes"/>
    <property type="match status" value="1"/>
</dbReference>
<dbReference type="InterPro" id="IPR050312">
    <property type="entry name" value="IolE/XylAMocC-like"/>
</dbReference>
<dbReference type="EMBL" id="NGJU01000003">
    <property type="protein sequence ID" value="RST97166.1"/>
    <property type="molecule type" value="Genomic_DNA"/>
</dbReference>
<organism evidence="2 3">
    <name type="scientific">Vagococcus salmoninarum</name>
    <dbReference type="NCBI Taxonomy" id="2739"/>
    <lineage>
        <taxon>Bacteria</taxon>
        <taxon>Bacillati</taxon>
        <taxon>Bacillota</taxon>
        <taxon>Bacilli</taxon>
        <taxon>Lactobacillales</taxon>
        <taxon>Enterococcaceae</taxon>
        <taxon>Vagococcus</taxon>
    </lineage>
</organism>
<dbReference type="GeneID" id="98567251"/>
<dbReference type="InterPro" id="IPR013022">
    <property type="entry name" value="Xyl_isomerase-like_TIM-brl"/>
</dbReference>
<dbReference type="OrthoDB" id="256906at2"/>
<dbReference type="Pfam" id="PF01261">
    <property type="entry name" value="AP_endonuc_2"/>
    <property type="match status" value="1"/>
</dbReference>